<evidence type="ECO:0000313" key="2">
    <source>
        <dbReference type="EMBL" id="JAP67609.1"/>
    </source>
</evidence>
<sequence>YALVEFTKTKTVAVVPTIWILHNKCWWPTHVSAERLVFMVRKSRPRESTWKKFTISVIGLFATYDHARKNLDKSQYTSDLSSGPDSGRKRHRRAPLVYTDSDESESEHSQHASKKLHAPVVPEDFPQGLASVGEASSDPQRDHDRSVTSEASASSSPAHASTRQAFEDAVNADAETETEVQPSMLDRRDKQQFSDFEQNTTRLLNILRYMQQQQGEVLNMIVKTLSSLSMAPCAAPVIEQPFSSLEELLAFDEKLDKEASNTLVNEFVQLGGSDGNWATKRILAYCMTDEVAAQFSWMGRKGKRSFSALKIAKLVKVAASKAPNSTPVIIEAAVKSWLRHAPERLVPKPQKQRSGSEVYQTADSE</sequence>
<feature type="compositionally biased region" description="Low complexity" evidence="1">
    <location>
        <begin position="148"/>
        <end position="161"/>
    </location>
</feature>
<evidence type="ECO:0008006" key="3">
    <source>
        <dbReference type="Google" id="ProtNLM"/>
    </source>
</evidence>
<organism evidence="2">
    <name type="scientific">Hyalomma excavatum</name>
    <dbReference type="NCBI Taxonomy" id="257692"/>
    <lineage>
        <taxon>Eukaryota</taxon>
        <taxon>Metazoa</taxon>
        <taxon>Ecdysozoa</taxon>
        <taxon>Arthropoda</taxon>
        <taxon>Chelicerata</taxon>
        <taxon>Arachnida</taxon>
        <taxon>Acari</taxon>
        <taxon>Parasitiformes</taxon>
        <taxon>Ixodida</taxon>
        <taxon>Ixodoidea</taxon>
        <taxon>Ixodidae</taxon>
        <taxon>Hyalomminae</taxon>
        <taxon>Hyalomma</taxon>
    </lineage>
</organism>
<feature type="compositionally biased region" description="Polar residues" evidence="1">
    <location>
        <begin position="352"/>
        <end position="365"/>
    </location>
</feature>
<accession>A0A131XKJ6</accession>
<feature type="non-terminal residue" evidence="2">
    <location>
        <position position="1"/>
    </location>
</feature>
<proteinExistence type="evidence at transcript level"/>
<dbReference type="EMBL" id="GEFH01000972">
    <property type="protein sequence ID" value="JAP67609.1"/>
    <property type="molecule type" value="mRNA"/>
</dbReference>
<dbReference type="AlphaFoldDB" id="A0A131XKJ6"/>
<evidence type="ECO:0000256" key="1">
    <source>
        <dbReference type="SAM" id="MobiDB-lite"/>
    </source>
</evidence>
<name>A0A131XKJ6_9ACAR</name>
<feature type="region of interest" description="Disordered" evidence="1">
    <location>
        <begin position="98"/>
        <end position="192"/>
    </location>
</feature>
<protein>
    <recommendedName>
        <fullName evidence="3">DUF4806 domain-containing protein</fullName>
    </recommendedName>
</protein>
<dbReference type="PANTHER" id="PTHR34153">
    <property type="entry name" value="SI:CH211-262H13.3-RELATED-RELATED"/>
    <property type="match status" value="1"/>
</dbReference>
<dbReference type="PANTHER" id="PTHR34153:SF2">
    <property type="entry name" value="SI:CH211-262H13.3-RELATED"/>
    <property type="match status" value="1"/>
</dbReference>
<feature type="region of interest" description="Disordered" evidence="1">
    <location>
        <begin position="346"/>
        <end position="365"/>
    </location>
</feature>
<reference evidence="2" key="1">
    <citation type="journal article" date="2017" name="Ticks Tick Borne Dis.">
        <title>An insight into the sialome of Hyalomma excavatum.</title>
        <authorList>
            <person name="Ribeiro J.M."/>
            <person name="Slovak M."/>
            <person name="Francischetti I.M."/>
        </authorList>
    </citation>
    <scope>NUCLEOTIDE SEQUENCE</scope>
    <source>
        <strain evidence="2">Samish</strain>
        <tissue evidence="2">Salivary glands</tissue>
    </source>
</reference>